<evidence type="ECO:0000256" key="1">
    <source>
        <dbReference type="SAM" id="Phobius"/>
    </source>
</evidence>
<sequence>HYLHINVARRSNCHSSAAAAALSLSLSLSRAGAVATSACDVGRCNSLPAHLSEMRELMQRRPALCLALWALAVHFCVLGDLPVCRALQSEASARRLLLQQEGVNNIGHDSKVDIGAMVLVVLVVLAFLLALCECCPSRSSSPHEPFEIKYLIEKVALRTSPHD</sequence>
<organism evidence="2 3">
    <name type="scientific">Adiantum capillus-veneris</name>
    <name type="common">Maidenhair fern</name>
    <dbReference type="NCBI Taxonomy" id="13818"/>
    <lineage>
        <taxon>Eukaryota</taxon>
        <taxon>Viridiplantae</taxon>
        <taxon>Streptophyta</taxon>
        <taxon>Embryophyta</taxon>
        <taxon>Tracheophyta</taxon>
        <taxon>Polypodiopsida</taxon>
        <taxon>Polypodiidae</taxon>
        <taxon>Polypodiales</taxon>
        <taxon>Pteridineae</taxon>
        <taxon>Pteridaceae</taxon>
        <taxon>Vittarioideae</taxon>
        <taxon>Adiantum</taxon>
    </lineage>
</organism>
<protein>
    <submittedName>
        <fullName evidence="2">Uncharacterized protein</fullName>
    </submittedName>
</protein>
<keyword evidence="3" id="KW-1185">Reference proteome</keyword>
<name>A0A9D4ZDS2_ADICA</name>
<reference evidence="2" key="1">
    <citation type="submission" date="2021-01" db="EMBL/GenBank/DDBJ databases">
        <title>Adiantum capillus-veneris genome.</title>
        <authorList>
            <person name="Fang Y."/>
            <person name="Liao Q."/>
        </authorList>
    </citation>
    <scope>NUCLEOTIDE SEQUENCE</scope>
    <source>
        <strain evidence="2">H3</strain>
        <tissue evidence="2">Leaf</tissue>
    </source>
</reference>
<feature type="non-terminal residue" evidence="2">
    <location>
        <position position="1"/>
    </location>
</feature>
<evidence type="ECO:0000313" key="2">
    <source>
        <dbReference type="EMBL" id="KAI5069715.1"/>
    </source>
</evidence>
<gene>
    <name evidence="2" type="ORF">GOP47_0016016</name>
</gene>
<dbReference type="AlphaFoldDB" id="A0A9D4ZDS2"/>
<feature type="transmembrane region" description="Helical" evidence="1">
    <location>
        <begin position="114"/>
        <end position="132"/>
    </location>
</feature>
<proteinExistence type="predicted"/>
<keyword evidence="1" id="KW-1133">Transmembrane helix</keyword>
<dbReference type="Proteomes" id="UP000886520">
    <property type="component" value="Chromosome 15"/>
</dbReference>
<keyword evidence="1" id="KW-0472">Membrane</keyword>
<feature type="transmembrane region" description="Helical" evidence="1">
    <location>
        <begin position="63"/>
        <end position="83"/>
    </location>
</feature>
<accession>A0A9D4ZDS2</accession>
<evidence type="ECO:0000313" key="3">
    <source>
        <dbReference type="Proteomes" id="UP000886520"/>
    </source>
</evidence>
<comment type="caution">
    <text evidence="2">The sequence shown here is derived from an EMBL/GenBank/DDBJ whole genome shotgun (WGS) entry which is preliminary data.</text>
</comment>
<keyword evidence="1" id="KW-0812">Transmembrane</keyword>
<dbReference type="EMBL" id="JABFUD020000015">
    <property type="protein sequence ID" value="KAI5069715.1"/>
    <property type="molecule type" value="Genomic_DNA"/>
</dbReference>